<gene>
    <name evidence="1" type="ORF">NOF53_07065</name>
</gene>
<protein>
    <recommendedName>
        <fullName evidence="3">Saccharopine dehydrogenase-like C-terminal domain-containing protein</fullName>
    </recommendedName>
</protein>
<name>A0ABT1QCQ5_9NOCA</name>
<sequence>MFTLAAPYAERQCIEVGSEADGLFGDAAEGRIGRVYFFFVESWFQRSLLALNSVALLRFVPQWLFVLGLKVPDELTSERKGDLVEVALKGQAIAGYRLTGSGDYRLTVAAADVFGRALLDRTPVHPGVHSLEKMVTFTELRTELERVGFKFEFVPAKSSPVEPVTRSSAAGAAS</sequence>
<organism evidence="1 2">
    <name type="scientific">Rhodococcus tibetensis</name>
    <dbReference type="NCBI Taxonomy" id="2965064"/>
    <lineage>
        <taxon>Bacteria</taxon>
        <taxon>Bacillati</taxon>
        <taxon>Actinomycetota</taxon>
        <taxon>Actinomycetes</taxon>
        <taxon>Mycobacteriales</taxon>
        <taxon>Nocardiaceae</taxon>
        <taxon>Rhodococcus</taxon>
    </lineage>
</organism>
<keyword evidence="2" id="KW-1185">Reference proteome</keyword>
<comment type="caution">
    <text evidence="1">The sequence shown here is derived from an EMBL/GenBank/DDBJ whole genome shotgun (WGS) entry which is preliminary data.</text>
</comment>
<evidence type="ECO:0000313" key="2">
    <source>
        <dbReference type="Proteomes" id="UP001524501"/>
    </source>
</evidence>
<evidence type="ECO:0000313" key="1">
    <source>
        <dbReference type="EMBL" id="MCQ4118932.1"/>
    </source>
</evidence>
<dbReference type="RefSeq" id="WP_255966756.1">
    <property type="nucleotide sequence ID" value="NZ_JANFQF010000005.1"/>
</dbReference>
<evidence type="ECO:0008006" key="3">
    <source>
        <dbReference type="Google" id="ProtNLM"/>
    </source>
</evidence>
<reference evidence="1 2" key="1">
    <citation type="submission" date="2022-07" db="EMBL/GenBank/DDBJ databases">
        <title>Degradation activity of malathion, p-nitrophenol and potential low-temperature adaptation strategy of Rhodococcus sp. FXJ9.536.</title>
        <authorList>
            <person name="Huang J."/>
            <person name="Huang Y."/>
        </authorList>
    </citation>
    <scope>NUCLEOTIDE SEQUENCE [LARGE SCALE GENOMIC DNA]</scope>
    <source>
        <strain evidence="1 2">FXJ9.536</strain>
    </source>
</reference>
<dbReference type="Proteomes" id="UP001524501">
    <property type="component" value="Unassembled WGS sequence"/>
</dbReference>
<dbReference type="EMBL" id="JANFQF010000005">
    <property type="protein sequence ID" value="MCQ4118932.1"/>
    <property type="molecule type" value="Genomic_DNA"/>
</dbReference>
<accession>A0ABT1QCQ5</accession>
<proteinExistence type="predicted"/>